<dbReference type="STRING" id="568899.SAMN05192534_12345"/>
<accession>A0A1G8I9A7</accession>
<organism evidence="1 2">
    <name type="scientific">Alteribacillus persepolensis</name>
    <dbReference type="NCBI Taxonomy" id="568899"/>
    <lineage>
        <taxon>Bacteria</taxon>
        <taxon>Bacillati</taxon>
        <taxon>Bacillota</taxon>
        <taxon>Bacilli</taxon>
        <taxon>Bacillales</taxon>
        <taxon>Bacillaceae</taxon>
        <taxon>Alteribacillus</taxon>
    </lineage>
</organism>
<dbReference type="EMBL" id="FNDK01000023">
    <property type="protein sequence ID" value="SDI15341.1"/>
    <property type="molecule type" value="Genomic_DNA"/>
</dbReference>
<dbReference type="AlphaFoldDB" id="A0A1G8I9A7"/>
<name>A0A1G8I9A7_9BACI</name>
<sequence>MKAIIKYNTDQTRWEGYVNNVLKAHTVEGTREDCAALIEMFEQKGYEIHIEGKRQ</sequence>
<dbReference type="Proteomes" id="UP000199163">
    <property type="component" value="Unassembled WGS sequence"/>
</dbReference>
<gene>
    <name evidence="1" type="ORF">SAMN05192534_12345</name>
</gene>
<keyword evidence="2" id="KW-1185">Reference proteome</keyword>
<evidence type="ECO:0000313" key="2">
    <source>
        <dbReference type="Proteomes" id="UP000199163"/>
    </source>
</evidence>
<proteinExistence type="predicted"/>
<reference evidence="1 2" key="1">
    <citation type="submission" date="2016-10" db="EMBL/GenBank/DDBJ databases">
        <authorList>
            <person name="de Groot N.N."/>
        </authorList>
    </citation>
    <scope>NUCLEOTIDE SEQUENCE [LARGE SCALE GENOMIC DNA]</scope>
    <source>
        <strain evidence="1 2">DSM 21632</strain>
    </source>
</reference>
<protein>
    <submittedName>
        <fullName evidence="1">Uncharacterized protein</fullName>
    </submittedName>
</protein>
<dbReference type="RefSeq" id="WP_175487540.1">
    <property type="nucleotide sequence ID" value="NZ_FNDK01000023.1"/>
</dbReference>
<evidence type="ECO:0000313" key="1">
    <source>
        <dbReference type="EMBL" id="SDI15341.1"/>
    </source>
</evidence>